<feature type="transmembrane region" description="Helical" evidence="1">
    <location>
        <begin position="24"/>
        <end position="43"/>
    </location>
</feature>
<keyword evidence="1" id="KW-1133">Transmembrane helix</keyword>
<gene>
    <name evidence="2" type="ORF">HPBE_LOCUS23139</name>
</gene>
<evidence type="ECO:0000313" key="2">
    <source>
        <dbReference type="EMBL" id="VDP36831.1"/>
    </source>
</evidence>
<protein>
    <submittedName>
        <fullName evidence="4">7TM_GPCR_Srx domain-containing protein</fullName>
    </submittedName>
</protein>
<keyword evidence="1" id="KW-0812">Transmembrane</keyword>
<reference evidence="4" key="2">
    <citation type="submission" date="2019-09" db="UniProtKB">
        <authorList>
            <consortium name="WormBaseParasite"/>
        </authorList>
    </citation>
    <scope>IDENTIFICATION</scope>
</reference>
<evidence type="ECO:0000313" key="4">
    <source>
        <dbReference type="WBParaSite" id="HPBE_0002314001-mRNA-1"/>
    </source>
</evidence>
<keyword evidence="1" id="KW-0472">Membrane</keyword>
<sequence length="149" mass="16545">MNKSDTLYGNATEDVYSVYHVPFYILYILVGIVSILFHVRFIMIVQYNSSFDKLPAYRILKHGSIACTINILSQIAAQVWTFSSSENLPLTTNSIIGAVFQGSWAVEYPMILILAANRLVAVLLPHSMDHICSTKTASVSVSRNTRDAA</sequence>
<keyword evidence="3" id="KW-1185">Reference proteome</keyword>
<dbReference type="Proteomes" id="UP000050761">
    <property type="component" value="Unassembled WGS sequence"/>
</dbReference>
<accession>A0A3P8CYF5</accession>
<proteinExistence type="predicted"/>
<name>A0A183GKC2_HELPZ</name>
<organism evidence="3 4">
    <name type="scientific">Heligmosomoides polygyrus</name>
    <name type="common">Parasitic roundworm</name>
    <dbReference type="NCBI Taxonomy" id="6339"/>
    <lineage>
        <taxon>Eukaryota</taxon>
        <taxon>Metazoa</taxon>
        <taxon>Ecdysozoa</taxon>
        <taxon>Nematoda</taxon>
        <taxon>Chromadorea</taxon>
        <taxon>Rhabditida</taxon>
        <taxon>Rhabditina</taxon>
        <taxon>Rhabditomorpha</taxon>
        <taxon>Strongyloidea</taxon>
        <taxon>Heligmosomidae</taxon>
        <taxon>Heligmosomoides</taxon>
    </lineage>
</organism>
<reference evidence="2 3" key="1">
    <citation type="submission" date="2018-11" db="EMBL/GenBank/DDBJ databases">
        <authorList>
            <consortium name="Pathogen Informatics"/>
        </authorList>
    </citation>
    <scope>NUCLEOTIDE SEQUENCE [LARGE SCALE GENOMIC DNA]</scope>
</reference>
<evidence type="ECO:0000313" key="3">
    <source>
        <dbReference type="Proteomes" id="UP000050761"/>
    </source>
</evidence>
<dbReference type="AlphaFoldDB" id="A0A183GKC2"/>
<evidence type="ECO:0000256" key="1">
    <source>
        <dbReference type="SAM" id="Phobius"/>
    </source>
</evidence>
<dbReference type="OrthoDB" id="5854687at2759"/>
<dbReference type="EMBL" id="UZAH01034718">
    <property type="protein sequence ID" value="VDP36831.1"/>
    <property type="molecule type" value="Genomic_DNA"/>
</dbReference>
<dbReference type="WBParaSite" id="HPBE_0002314001-mRNA-1">
    <property type="protein sequence ID" value="HPBE_0002314001-mRNA-1"/>
    <property type="gene ID" value="HPBE_0002314001"/>
</dbReference>
<accession>A0A183GKC2</accession>